<dbReference type="EMBL" id="JAABNR010000003">
    <property type="protein sequence ID" value="NBZ86820.1"/>
    <property type="molecule type" value="Genomic_DNA"/>
</dbReference>
<evidence type="ECO:0000256" key="2">
    <source>
        <dbReference type="ARBA" id="ARBA00023015"/>
    </source>
</evidence>
<dbReference type="PROSITE" id="PS50931">
    <property type="entry name" value="HTH_LYSR"/>
    <property type="match status" value="1"/>
</dbReference>
<dbReference type="GO" id="GO:0006351">
    <property type="term" value="P:DNA-templated transcription"/>
    <property type="evidence" value="ECO:0007669"/>
    <property type="project" value="TreeGrafter"/>
</dbReference>
<comment type="caution">
    <text evidence="6">The sequence shown here is derived from an EMBL/GenBank/DDBJ whole genome shotgun (WGS) entry which is preliminary data.</text>
</comment>
<evidence type="ECO:0000313" key="7">
    <source>
        <dbReference type="Proteomes" id="UP001193501"/>
    </source>
</evidence>
<dbReference type="InterPro" id="IPR005119">
    <property type="entry name" value="LysR_subst-bd"/>
</dbReference>
<dbReference type="Proteomes" id="UP001193501">
    <property type="component" value="Unassembled WGS sequence"/>
</dbReference>
<dbReference type="SUPFAM" id="SSF53850">
    <property type="entry name" value="Periplasmic binding protein-like II"/>
    <property type="match status" value="1"/>
</dbReference>
<keyword evidence="4" id="KW-0804">Transcription</keyword>
<dbReference type="RefSeq" id="WP_168773631.1">
    <property type="nucleotide sequence ID" value="NZ_JAABNR010000003.1"/>
</dbReference>
<evidence type="ECO:0000256" key="3">
    <source>
        <dbReference type="ARBA" id="ARBA00023125"/>
    </source>
</evidence>
<reference evidence="6" key="1">
    <citation type="submission" date="2020-01" db="EMBL/GenBank/DDBJ databases">
        <authorList>
            <person name="Chen W.-M."/>
        </authorList>
    </citation>
    <scope>NUCLEOTIDE SEQUENCE</scope>
    <source>
        <strain evidence="6">CYK-10</strain>
    </source>
</reference>
<dbReference type="Pfam" id="PF03466">
    <property type="entry name" value="LysR_substrate"/>
    <property type="match status" value="1"/>
</dbReference>
<dbReference type="PANTHER" id="PTHR30537:SF26">
    <property type="entry name" value="GLYCINE CLEAVAGE SYSTEM TRANSCRIPTIONAL ACTIVATOR"/>
    <property type="match status" value="1"/>
</dbReference>
<dbReference type="Gene3D" id="1.10.10.10">
    <property type="entry name" value="Winged helix-like DNA-binding domain superfamily/Winged helix DNA-binding domain"/>
    <property type="match status" value="1"/>
</dbReference>
<dbReference type="InterPro" id="IPR036388">
    <property type="entry name" value="WH-like_DNA-bd_sf"/>
</dbReference>
<dbReference type="PRINTS" id="PR00039">
    <property type="entry name" value="HTHLYSR"/>
</dbReference>
<dbReference type="SUPFAM" id="SSF46785">
    <property type="entry name" value="Winged helix' DNA-binding domain"/>
    <property type="match status" value="1"/>
</dbReference>
<evidence type="ECO:0000259" key="5">
    <source>
        <dbReference type="PROSITE" id="PS50931"/>
    </source>
</evidence>
<gene>
    <name evidence="6" type="ORF">GV832_04440</name>
</gene>
<dbReference type="InterPro" id="IPR058163">
    <property type="entry name" value="LysR-type_TF_proteobact-type"/>
</dbReference>
<evidence type="ECO:0000256" key="4">
    <source>
        <dbReference type="ARBA" id="ARBA00023163"/>
    </source>
</evidence>
<comment type="similarity">
    <text evidence="1">Belongs to the LysR transcriptional regulatory family.</text>
</comment>
<proteinExistence type="inferred from homology"/>
<dbReference type="Pfam" id="PF00126">
    <property type="entry name" value="HTH_1"/>
    <property type="match status" value="1"/>
</dbReference>
<accession>A0AAE4YBV9</accession>
<keyword evidence="7" id="KW-1185">Reference proteome</keyword>
<dbReference type="Gene3D" id="3.40.190.10">
    <property type="entry name" value="Periplasmic binding protein-like II"/>
    <property type="match status" value="2"/>
</dbReference>
<dbReference type="InterPro" id="IPR036390">
    <property type="entry name" value="WH_DNA-bd_sf"/>
</dbReference>
<dbReference type="InterPro" id="IPR000847">
    <property type="entry name" value="LysR_HTH_N"/>
</dbReference>
<sequence>MIDWRSFPSLTALRAFEAAARLQSFTLAARELNVTHAAVAQQVRGLEDHLGRELLYREGRGMALTPEGAKLAAALVEGFRGIGQALAEVKGGGPGAALRVTLTAAFAANWLMPKLGGFWKSHPDIELSLNPEKRVVDLRREGIDLGIRFGNGKWPGLDVEFLTAADYVIVAAPELLAGRVDLSNAEMSDMPWIMAEDWPETQTWLKGFGLKPDAMNITDVPTEDLALSAARAGLGLYVEAEALVEHDVENGTLQIVGRLKDDSLAYYMVTRPGPKRPELKAFIRWLKAAV</sequence>
<organism evidence="6 7">
    <name type="scientific">Stagnihabitans tardus</name>
    <dbReference type="NCBI Taxonomy" id="2699202"/>
    <lineage>
        <taxon>Bacteria</taxon>
        <taxon>Pseudomonadati</taxon>
        <taxon>Pseudomonadota</taxon>
        <taxon>Alphaproteobacteria</taxon>
        <taxon>Rhodobacterales</taxon>
        <taxon>Paracoccaceae</taxon>
        <taxon>Stagnihabitans</taxon>
    </lineage>
</organism>
<evidence type="ECO:0000256" key="1">
    <source>
        <dbReference type="ARBA" id="ARBA00009437"/>
    </source>
</evidence>
<dbReference type="GO" id="GO:0003700">
    <property type="term" value="F:DNA-binding transcription factor activity"/>
    <property type="evidence" value="ECO:0007669"/>
    <property type="project" value="InterPro"/>
</dbReference>
<protein>
    <submittedName>
        <fullName evidence="6">LysR family transcriptional regulator</fullName>
    </submittedName>
</protein>
<dbReference type="AlphaFoldDB" id="A0AAE4YBV9"/>
<keyword evidence="2" id="KW-0805">Transcription regulation</keyword>
<evidence type="ECO:0000313" key="6">
    <source>
        <dbReference type="EMBL" id="NBZ86820.1"/>
    </source>
</evidence>
<dbReference type="PANTHER" id="PTHR30537">
    <property type="entry name" value="HTH-TYPE TRANSCRIPTIONAL REGULATOR"/>
    <property type="match status" value="1"/>
</dbReference>
<feature type="domain" description="HTH lysR-type" evidence="5">
    <location>
        <begin position="8"/>
        <end position="65"/>
    </location>
</feature>
<keyword evidence="3" id="KW-0238">DNA-binding</keyword>
<name>A0AAE4YBV9_9RHOB</name>
<dbReference type="GO" id="GO:0043565">
    <property type="term" value="F:sequence-specific DNA binding"/>
    <property type="evidence" value="ECO:0007669"/>
    <property type="project" value="TreeGrafter"/>
</dbReference>